<dbReference type="Gene3D" id="3.40.190.10">
    <property type="entry name" value="Periplasmic binding protein-like II"/>
    <property type="match status" value="2"/>
</dbReference>
<dbReference type="RefSeq" id="WP_002696262.1">
    <property type="nucleotide sequence ID" value="NZ_CDNC01000001.1"/>
</dbReference>
<evidence type="ECO:0000256" key="2">
    <source>
        <dbReference type="SAM" id="SignalP"/>
    </source>
</evidence>
<dbReference type="GO" id="GO:0030976">
    <property type="term" value="F:thiamine pyrophosphate binding"/>
    <property type="evidence" value="ECO:0007669"/>
    <property type="project" value="TreeGrafter"/>
</dbReference>
<evidence type="ECO:0000313" key="5">
    <source>
        <dbReference type="Proteomes" id="UP000042527"/>
    </source>
</evidence>
<feature type="chain" id="PRO_5041596605" evidence="2">
    <location>
        <begin position="22"/>
        <end position="336"/>
    </location>
</feature>
<keyword evidence="5" id="KW-1185">Reference proteome</keyword>
<sequence length="336" mass="36753">MRKIIGIICAVLLACAVFGCAKGEGQTEDILVVYSPNSETLVKATIPAFEAKYNVKVELIQAGTGQLLKRLQTEKADPYADLLWGGSYSSIRDNKDLFQDYVSANNENVLPAYQNTTGFITPYTLDGSCLLINTNLVKAPITGYADLLNPEYKGKISSADPSNSSSAFAQLTNILLAMGGYEDAKAWEFVKDLYRNVDGKIKGSSSGVYKAVADGEMSIGLTYEDPSVSLEQSGAPVKIIFPSEGSVFLPAGSAIVKDAKHLSLAQKFIDFIISEECQNNFAETTSNRPVIKNGKTPKGMKEFSQIHVIDEDMDYVYTHKKELVEKYKKIFVELSN</sequence>
<dbReference type="Proteomes" id="UP000323594">
    <property type="component" value="Chromosome"/>
</dbReference>
<evidence type="ECO:0000313" key="6">
    <source>
        <dbReference type="Proteomes" id="UP000323594"/>
    </source>
</evidence>
<dbReference type="SUPFAM" id="SSF53850">
    <property type="entry name" value="Periplasmic binding protein-like II"/>
    <property type="match status" value="1"/>
</dbReference>
<accession>A0A0B7GSH4</accession>
<name>A0A0B7GSH4_TREPH</name>
<dbReference type="GO" id="GO:0030288">
    <property type="term" value="C:outer membrane-bounded periplasmic space"/>
    <property type="evidence" value="ECO:0007669"/>
    <property type="project" value="TreeGrafter"/>
</dbReference>
<dbReference type="Proteomes" id="UP000042527">
    <property type="component" value="Unassembled WGS sequence"/>
</dbReference>
<gene>
    <name evidence="4" type="ORF">FUT82_08720</name>
    <name evidence="3" type="ORF">TPHV1_10115</name>
</gene>
<evidence type="ECO:0000313" key="3">
    <source>
        <dbReference type="EMBL" id="CEM60447.1"/>
    </source>
</evidence>
<dbReference type="PANTHER" id="PTHR30006:SF2">
    <property type="entry name" value="ABC TRANSPORTER SUBSTRATE-BINDING PROTEIN"/>
    <property type="match status" value="1"/>
</dbReference>
<dbReference type="EMBL" id="CP042817">
    <property type="protein sequence ID" value="QEJ98071.1"/>
    <property type="molecule type" value="Genomic_DNA"/>
</dbReference>
<feature type="signal peptide" evidence="2">
    <location>
        <begin position="1"/>
        <end position="21"/>
    </location>
</feature>
<dbReference type="PANTHER" id="PTHR30006">
    <property type="entry name" value="THIAMINE-BINDING PERIPLASMIC PROTEIN-RELATED"/>
    <property type="match status" value="1"/>
</dbReference>
<proteinExistence type="predicted"/>
<organism evidence="3 5">
    <name type="scientific">Treponema phagedenis</name>
    <dbReference type="NCBI Taxonomy" id="162"/>
    <lineage>
        <taxon>Bacteria</taxon>
        <taxon>Pseudomonadati</taxon>
        <taxon>Spirochaetota</taxon>
        <taxon>Spirochaetia</taxon>
        <taxon>Spirochaetales</taxon>
        <taxon>Treponemataceae</taxon>
        <taxon>Treponema</taxon>
    </lineage>
</organism>
<dbReference type="InterPro" id="IPR026045">
    <property type="entry name" value="Ferric-bd"/>
</dbReference>
<dbReference type="OrthoDB" id="305758at2"/>
<dbReference type="GO" id="GO:0015888">
    <property type="term" value="P:thiamine transport"/>
    <property type="evidence" value="ECO:0007669"/>
    <property type="project" value="TreeGrafter"/>
</dbReference>
<protein>
    <submittedName>
        <fullName evidence="3">ABC transporter, solute-binding protein</fullName>
    </submittedName>
    <submittedName>
        <fullName evidence="4">Extracellular solute-binding protein</fullName>
    </submittedName>
</protein>
<keyword evidence="1 2" id="KW-0732">Signal</keyword>
<dbReference type="InterPro" id="IPR006059">
    <property type="entry name" value="SBP"/>
</dbReference>
<dbReference type="GeneID" id="57753522"/>
<reference evidence="4 6" key="3">
    <citation type="submission" date="2019-08" db="EMBL/GenBank/DDBJ databases">
        <authorList>
            <person name="Kuhnert P."/>
        </authorList>
    </citation>
    <scope>NUCLEOTIDE SEQUENCE [LARGE SCALE GENOMIC DNA]</scope>
    <source>
        <strain evidence="4 6">B36.5</strain>
    </source>
</reference>
<evidence type="ECO:0000256" key="1">
    <source>
        <dbReference type="ARBA" id="ARBA00022729"/>
    </source>
</evidence>
<dbReference type="GO" id="GO:0030975">
    <property type="term" value="F:thiamine binding"/>
    <property type="evidence" value="ECO:0007669"/>
    <property type="project" value="TreeGrafter"/>
</dbReference>
<dbReference type="Pfam" id="PF13416">
    <property type="entry name" value="SBP_bac_8"/>
    <property type="match status" value="1"/>
</dbReference>
<reference evidence="3" key="2">
    <citation type="submission" date="2015-01" db="EMBL/GenBank/DDBJ databases">
        <authorList>
            <person name="Xiang T."/>
            <person name="Song Y."/>
            <person name="Huang L."/>
            <person name="Wang B."/>
            <person name="Wu P."/>
        </authorList>
    </citation>
    <scope>NUCLEOTIDE SEQUENCE [LARGE SCALE GENOMIC DNA]</scope>
    <source>
        <strain evidence="3">V1</strain>
    </source>
</reference>
<reference evidence="5" key="1">
    <citation type="submission" date="2015-01" db="EMBL/GenBank/DDBJ databases">
        <authorList>
            <person name="Manzoor Shahid"/>
            <person name="Zubair Saima"/>
        </authorList>
    </citation>
    <scope>NUCLEOTIDE SEQUENCE [LARGE SCALE GENOMIC DNA]</scope>
    <source>
        <strain evidence="5">V1</strain>
    </source>
</reference>
<dbReference type="PROSITE" id="PS51257">
    <property type="entry name" value="PROKAR_LIPOPROTEIN"/>
    <property type="match status" value="1"/>
</dbReference>
<evidence type="ECO:0000313" key="4">
    <source>
        <dbReference type="EMBL" id="QEJ98071.1"/>
    </source>
</evidence>
<dbReference type="EMBL" id="CDNC01000001">
    <property type="protein sequence ID" value="CEM60447.1"/>
    <property type="molecule type" value="Genomic_DNA"/>
</dbReference>
<dbReference type="PIRSF" id="PIRSF002825">
    <property type="entry name" value="CfbpA"/>
    <property type="match status" value="1"/>
</dbReference>
<dbReference type="AlphaFoldDB" id="A0A0B7GSH4"/>